<keyword evidence="8" id="KW-1185">Reference proteome</keyword>
<feature type="compositionally biased region" description="Acidic residues" evidence="6">
    <location>
        <begin position="1461"/>
        <end position="1470"/>
    </location>
</feature>
<comment type="subcellular location">
    <subcellularLocation>
        <location evidence="1">Cytoplasm</location>
        <location evidence="1">Cytoskeleton</location>
    </subcellularLocation>
</comment>
<feature type="compositionally biased region" description="Polar residues" evidence="6">
    <location>
        <begin position="1230"/>
        <end position="1240"/>
    </location>
</feature>
<feature type="compositionally biased region" description="Polar residues" evidence="6">
    <location>
        <begin position="1674"/>
        <end position="1699"/>
    </location>
</feature>
<feature type="domain" description="TOG" evidence="7">
    <location>
        <begin position="1795"/>
        <end position="2028"/>
    </location>
</feature>
<dbReference type="GeneID" id="117242972"/>
<dbReference type="SMART" id="SM01349">
    <property type="entry name" value="TOG"/>
    <property type="match status" value="2"/>
</dbReference>
<feature type="compositionally biased region" description="Low complexity" evidence="6">
    <location>
        <begin position="1618"/>
        <end position="1636"/>
    </location>
</feature>
<feature type="compositionally biased region" description="Polar residues" evidence="6">
    <location>
        <begin position="9"/>
        <end position="26"/>
    </location>
</feature>
<evidence type="ECO:0000256" key="2">
    <source>
        <dbReference type="ARBA" id="ARBA00022490"/>
    </source>
</evidence>
<feature type="region of interest" description="Disordered" evidence="6">
    <location>
        <begin position="495"/>
        <end position="514"/>
    </location>
</feature>
<feature type="region of interest" description="Disordered" evidence="6">
    <location>
        <begin position="1"/>
        <end position="65"/>
    </location>
</feature>
<feature type="region of interest" description="Disordered" evidence="6">
    <location>
        <begin position="1459"/>
        <end position="1501"/>
    </location>
</feature>
<dbReference type="GO" id="GO:0005881">
    <property type="term" value="C:cytoplasmic microtubule"/>
    <property type="evidence" value="ECO:0007669"/>
    <property type="project" value="TreeGrafter"/>
</dbReference>
<feature type="compositionally biased region" description="Basic residues" evidence="6">
    <location>
        <begin position="1644"/>
        <end position="1653"/>
    </location>
</feature>
<evidence type="ECO:0000313" key="8">
    <source>
        <dbReference type="Proteomes" id="UP000504631"/>
    </source>
</evidence>
<feature type="region of interest" description="Disordered" evidence="6">
    <location>
        <begin position="304"/>
        <end position="323"/>
    </location>
</feature>
<evidence type="ECO:0000256" key="6">
    <source>
        <dbReference type="SAM" id="MobiDB-lite"/>
    </source>
</evidence>
<dbReference type="GO" id="GO:0031110">
    <property type="term" value="P:regulation of microtubule polymerization or depolymerization"/>
    <property type="evidence" value="ECO:0007669"/>
    <property type="project" value="UniProtKB-ARBA"/>
</dbReference>
<evidence type="ECO:0000259" key="7">
    <source>
        <dbReference type="SMART" id="SM01349"/>
    </source>
</evidence>
<feature type="compositionally biased region" description="Basic and acidic residues" evidence="6">
    <location>
        <begin position="501"/>
        <end position="512"/>
    </location>
</feature>
<dbReference type="InterPro" id="IPR021133">
    <property type="entry name" value="HEAT_type_2"/>
</dbReference>
<feature type="region of interest" description="Disordered" evidence="6">
    <location>
        <begin position="1607"/>
        <end position="1700"/>
    </location>
</feature>
<sequence length="2029" mass="227715">MSKCLEFTLSMTGSTNSGPLQPQKDSSPLPARSSPLDLYSTPESPTLRAHRQRHSRKMTLTSPNSQPIQLTPLWEHVVRTRKFPSEVDTHSTFLEISERLRDPEWEVRQHALRVLIDVLPTLNADIVDKVMQPVVPELVNNLGHSAPAVRKGVLDAFRVFLIHSHDRDNTIKNILQDGLNRSEVRDSFQTNVTTGVILSVPSLLFPSTNSPLPDPRLVKDATIALASRLAQVPHQEAVLKSLMKIRDAVGIAEFESYLEDYDNKLKRNIEILSKIYNVKSAKKSTKKDTGVKNVEKVENKNLEGKWESDSDTSGIAEEEDEVNNTTMPAARIVLETEIKFNEETAITMTILEEKDDSEQEQDGEEGGIDVKNEAEGKEDPNKRKTPRRVHFGGEIVKLRTPDSDDTESLESTPKTKIPLPVSPVTKMPITRPRPSSQPCSPHRESCKPRRASRSVSSSPKREMYTYNADLSPKKSILTRTNSPLLSGAKALEQLKKKKTVSRSEDKDGKHNMDQNGDVKCMKIIETGGKVKEVKKEEIRLVQNAQNVILDSNVKNNNSESSEDEILWKNEKQDVSLTMEPVISKTSKLESDDFGAQNKKLDVNRKSNLENKISENVQKKNTEEESKSLKNYQEVDSFFGSVVKNNEMEQNYSRINQDQIKVNENETVQKDFAKLRGCITSSSRNDNGDRESLRNVDCERTSRSDRDKGGASVIEKSGNTIYGVDEMESIAGEPSWEELGLVDQEVLEDLHNKDDWRARVRGLERVASALRTSSALIAIEPRLGSLLHAVLGCERSCRVAAAGLAVAKVVIAGVSDEALRKRLPQLAWGLARHGGPSAAQLARITMLRLRPALLLEQFLQPQCLNARNAKTRENTLQLLIFSLVTFPSTEFKVDAVANKVAKMVRDRRRRVRQAALDTLAVLAQIYESEEVLAAGKRASEGHHDGEAMMSAIRARLARKSLPLVSADGLVMYGLQISPNVQIATGPDVDWIVAGSGSISPSIGRTKGQVIATRSEKEKLARNESANYRENLWSDRQNFVALGVGMRSKPEQPVVWQIIPTQNQNIQCENELNLQANRNISTSIRNGEAFNADVKSRNQTKISGTTKESANYRNIIENNFERKENNNKTESRIPVLYTRECVPKSSGLLMDKSSNSELMNVNLKRRLKDSTENSSDCANSQEENVRSCGTMYHQRRRNQQEKSTSMHHDNYRSVKNLNNANIDSNNMDERTNQTFSDGNSRMYQKFMGRDRYSRKSDVKSKYPRSSSIESNQPSLSRNMHQQTFVMHNIYNTSSHREGRFVDENSFRPLQTAPALTYGYNKIEENNDKNISRMRFHRKTKDVAAQKITDVEVISSDAQTSEYLPAICPETPYRRRLRSLSPSQLYHHQHLVRTASHEVHALSMFDIDKAVNEEEYNEKNKHHFLPDDHFGVKTVDAIEAQYEVDDQELSSSDALENNYHQDTEQDVQDTQDDSDSRSSTPDRQNVDAAFDIISGQSSPSGRDTVDFIITLDQKNGTGTEATITSIDDDGSKDWSSEEELKFGSESRVVSRNSERVKYLEDNQNESEFSTSDENARTDEVSSLQERSIVSILTAERALTNESLQTSSDILHSDFQNEEPSLSRMSTSPKKSSRSPSRNSVDFETSKSPRRNSRGSPRKLSFELEDKDSADSGEDKTVSSTVQCDSIQLEEPTQSRRGSQSEDSPAIIIASRPHSSTEVPNYVESHLNSAIQIEENDNALRFVNESNENNNLEDGQSRDSSSETNTEPGILKIESQSVEPIVTTKRKPSRVPRVAVRGRSKGNSEKTEKIKPTVQQCFAQLENKDWEITMKGLKTLSQIAKQQPEYLDVCAAPTISRLLGRQIKSLRSQVARTACLTAGDIFSSQIRGIDQDFDDIAGSLLHRTADTNRFLRADSNAALDRMIEHLPPHKTIAVIVLRGASHQNAIVRAATARLLASIVDRIGPEHTLILPRDVKDKLLSTGAKLLIDGNLDTRNHAKRMFRRLSHCEGFRKALTDAVPETTLRHIDKTLKTL</sequence>
<accession>A0A6J3LPQ3</accession>
<dbReference type="RefSeq" id="XP_033365952.1">
    <property type="nucleotide sequence ID" value="XM_033510061.1"/>
</dbReference>
<evidence type="ECO:0000256" key="4">
    <source>
        <dbReference type="ARBA" id="ARBA00023212"/>
    </source>
</evidence>
<feature type="region of interest" description="Disordered" evidence="6">
    <location>
        <begin position="1517"/>
        <end position="1536"/>
    </location>
</feature>
<dbReference type="InterPro" id="IPR016024">
    <property type="entry name" value="ARM-type_fold"/>
</dbReference>
<dbReference type="PANTHER" id="PTHR21567">
    <property type="entry name" value="CLASP"/>
    <property type="match status" value="1"/>
</dbReference>
<dbReference type="Proteomes" id="UP000504631">
    <property type="component" value="Unplaced"/>
</dbReference>
<dbReference type="KEGG" id="bvk:117242972"/>
<feature type="compositionally biased region" description="Polar residues" evidence="6">
    <location>
        <begin position="1261"/>
        <end position="1274"/>
    </location>
</feature>
<feature type="compositionally biased region" description="Acidic residues" evidence="6">
    <location>
        <begin position="353"/>
        <end position="367"/>
    </location>
</feature>
<dbReference type="SUPFAM" id="SSF48371">
    <property type="entry name" value="ARM repeat"/>
    <property type="match status" value="2"/>
</dbReference>
<feature type="compositionally biased region" description="Basic residues" evidence="6">
    <location>
        <begin position="1780"/>
        <end position="1796"/>
    </location>
</feature>
<evidence type="ECO:0000256" key="3">
    <source>
        <dbReference type="ARBA" id="ARBA00022737"/>
    </source>
</evidence>
<dbReference type="InterPro" id="IPR024395">
    <property type="entry name" value="CLASP_N_dom"/>
</dbReference>
<keyword evidence="2" id="KW-0963">Cytoplasm</keyword>
<feature type="compositionally biased region" description="Basic and acidic residues" evidence="6">
    <location>
        <begin position="1526"/>
        <end position="1536"/>
    </location>
</feature>
<dbReference type="PANTHER" id="PTHR21567:SF87">
    <property type="entry name" value="CRESCERIN-LIKE PROTEIN CHE-12"/>
    <property type="match status" value="1"/>
</dbReference>
<feature type="region of interest" description="Disordered" evidence="6">
    <location>
        <begin position="1555"/>
        <end position="1582"/>
    </location>
</feature>
<evidence type="ECO:0000313" key="9">
    <source>
        <dbReference type="RefSeq" id="XP_033365944.1"/>
    </source>
</evidence>
<feature type="region of interest" description="Disordered" evidence="6">
    <location>
        <begin position="351"/>
        <end position="463"/>
    </location>
</feature>
<dbReference type="GO" id="GO:0005929">
    <property type="term" value="C:cilium"/>
    <property type="evidence" value="ECO:0007669"/>
    <property type="project" value="TreeGrafter"/>
</dbReference>
<gene>
    <name evidence="9 10" type="primary">LOC117242972</name>
</gene>
<proteinExistence type="predicted"/>
<name>A0A6J3LPQ3_9HYME</name>
<evidence type="ECO:0000256" key="1">
    <source>
        <dbReference type="ARBA" id="ARBA00004245"/>
    </source>
</evidence>
<feature type="compositionally biased region" description="Basic and acidic residues" evidence="6">
    <location>
        <begin position="1656"/>
        <end position="1673"/>
    </location>
</feature>
<dbReference type="InterPro" id="IPR034085">
    <property type="entry name" value="TOG"/>
</dbReference>
<evidence type="ECO:0000313" key="10">
    <source>
        <dbReference type="RefSeq" id="XP_033365952.1"/>
    </source>
</evidence>
<feature type="region of interest" description="Disordered" evidence="6">
    <location>
        <begin position="1744"/>
        <end position="1806"/>
    </location>
</feature>
<feature type="region of interest" description="Disordered" evidence="6">
    <location>
        <begin position="1216"/>
        <end position="1274"/>
    </location>
</feature>
<reference evidence="9 10" key="1">
    <citation type="submission" date="2025-04" db="UniProtKB">
        <authorList>
            <consortium name="RefSeq"/>
        </authorList>
    </citation>
    <scope>IDENTIFICATION</scope>
    <source>
        <tissue evidence="9 10">Muscle</tissue>
    </source>
</reference>
<feature type="domain" description="TOG" evidence="7">
    <location>
        <begin position="725"/>
        <end position="964"/>
    </location>
</feature>
<keyword evidence="3" id="KW-0677">Repeat</keyword>
<dbReference type="PROSITE" id="PS50077">
    <property type="entry name" value="HEAT_REPEAT"/>
    <property type="match status" value="1"/>
</dbReference>
<dbReference type="Pfam" id="PF12348">
    <property type="entry name" value="CLASP_N"/>
    <property type="match status" value="1"/>
</dbReference>
<dbReference type="GO" id="GO:0008017">
    <property type="term" value="F:microtubule binding"/>
    <property type="evidence" value="ECO:0007669"/>
    <property type="project" value="TreeGrafter"/>
</dbReference>
<protein>
    <submittedName>
        <fullName evidence="9 10">Uncharacterized protein LOC117242972 isoform X1</fullName>
    </submittedName>
</protein>
<feature type="compositionally biased region" description="Basic and acidic residues" evidence="6">
    <location>
        <begin position="368"/>
        <end position="382"/>
    </location>
</feature>
<feature type="compositionally biased region" description="Basic and acidic residues" evidence="6">
    <location>
        <begin position="685"/>
        <end position="708"/>
    </location>
</feature>
<dbReference type="GO" id="GO:1902903">
    <property type="term" value="P:regulation of supramolecular fiber organization"/>
    <property type="evidence" value="ECO:0007669"/>
    <property type="project" value="UniProtKB-ARBA"/>
</dbReference>
<dbReference type="InterPro" id="IPR011989">
    <property type="entry name" value="ARM-like"/>
</dbReference>
<keyword evidence="4" id="KW-0206">Cytoskeleton</keyword>
<dbReference type="Gene3D" id="1.25.10.10">
    <property type="entry name" value="Leucine-rich Repeat Variant"/>
    <property type="match status" value="3"/>
</dbReference>
<feature type="compositionally biased region" description="Basic residues" evidence="6">
    <location>
        <begin position="48"/>
        <end position="57"/>
    </location>
</feature>
<evidence type="ECO:0000256" key="5">
    <source>
        <dbReference type="PROSITE-ProRule" id="PRU00103"/>
    </source>
</evidence>
<organism evidence="8 9">
    <name type="scientific">Bombus vosnesenskii</name>
    <dbReference type="NCBI Taxonomy" id="207650"/>
    <lineage>
        <taxon>Eukaryota</taxon>
        <taxon>Metazoa</taxon>
        <taxon>Ecdysozoa</taxon>
        <taxon>Arthropoda</taxon>
        <taxon>Hexapoda</taxon>
        <taxon>Insecta</taxon>
        <taxon>Pterygota</taxon>
        <taxon>Neoptera</taxon>
        <taxon>Endopterygota</taxon>
        <taxon>Hymenoptera</taxon>
        <taxon>Apocrita</taxon>
        <taxon>Aculeata</taxon>
        <taxon>Apoidea</taxon>
        <taxon>Anthophila</taxon>
        <taxon>Apidae</taxon>
        <taxon>Bombus</taxon>
        <taxon>Pyrobombus</taxon>
    </lineage>
</organism>
<feature type="region of interest" description="Disordered" evidence="6">
    <location>
        <begin position="678"/>
        <end position="712"/>
    </location>
</feature>
<feature type="compositionally biased region" description="Basic and acidic residues" evidence="6">
    <location>
        <begin position="1245"/>
        <end position="1258"/>
    </location>
</feature>
<dbReference type="GO" id="GO:0000226">
    <property type="term" value="P:microtubule cytoskeleton organization"/>
    <property type="evidence" value="ECO:0007669"/>
    <property type="project" value="TreeGrafter"/>
</dbReference>
<feature type="repeat" description="HEAT" evidence="5">
    <location>
        <begin position="895"/>
        <end position="932"/>
    </location>
</feature>
<dbReference type="RefSeq" id="XP_033365944.1">
    <property type="nucleotide sequence ID" value="XM_033510053.1"/>
</dbReference>